<dbReference type="AlphaFoldDB" id="A0A0L0KG64"/>
<dbReference type="EMBL" id="JPPY01000075">
    <property type="protein sequence ID" value="KND36858.1"/>
    <property type="molecule type" value="Genomic_DNA"/>
</dbReference>
<evidence type="ECO:0000313" key="3">
    <source>
        <dbReference type="Proteomes" id="UP000037151"/>
    </source>
</evidence>
<protein>
    <submittedName>
        <fullName evidence="2">Uncharacterized protein</fullName>
    </submittedName>
</protein>
<accession>A0A0L0KG64</accession>
<feature type="region of interest" description="Disordered" evidence="1">
    <location>
        <begin position="107"/>
        <end position="132"/>
    </location>
</feature>
<name>A0A0L0KG64_9ACTN</name>
<feature type="compositionally biased region" description="Polar residues" evidence="1">
    <location>
        <begin position="123"/>
        <end position="132"/>
    </location>
</feature>
<gene>
    <name evidence="2" type="ORF">IQ63_11390</name>
</gene>
<organism evidence="2 3">
    <name type="scientific">Streptomyces acidiscabies</name>
    <dbReference type="NCBI Taxonomy" id="42234"/>
    <lineage>
        <taxon>Bacteria</taxon>
        <taxon>Bacillati</taxon>
        <taxon>Actinomycetota</taxon>
        <taxon>Actinomycetes</taxon>
        <taxon>Kitasatosporales</taxon>
        <taxon>Streptomycetaceae</taxon>
        <taxon>Streptomyces</taxon>
    </lineage>
</organism>
<comment type="caution">
    <text evidence="2">The sequence shown here is derived from an EMBL/GenBank/DDBJ whole genome shotgun (WGS) entry which is preliminary data.</text>
</comment>
<proteinExistence type="predicted"/>
<sequence length="132" mass="14606">MVRDQPHQTVVGAALVAKKPRTVQRMEPRDGQPRRVTHIVQSGSGNEQSGILADDPAQFNRTFSHSPCMRPAPGKRRTQFGFRYAHGPPHEPFSFHQVLLVSLNDRTPGRSWRATPPGVPPAQISSTQSGHE</sequence>
<evidence type="ECO:0000313" key="2">
    <source>
        <dbReference type="EMBL" id="KND36858.1"/>
    </source>
</evidence>
<dbReference type="PATRIC" id="fig|42234.21.peg.2344"/>
<evidence type="ECO:0000256" key="1">
    <source>
        <dbReference type="SAM" id="MobiDB-lite"/>
    </source>
</evidence>
<dbReference type="Proteomes" id="UP000037151">
    <property type="component" value="Unassembled WGS sequence"/>
</dbReference>
<reference evidence="3" key="1">
    <citation type="submission" date="2014-07" db="EMBL/GenBank/DDBJ databases">
        <title>Genome sequencing of plant-pathogenic Streptomyces species.</title>
        <authorList>
            <person name="Harrison J."/>
            <person name="Sapp M."/>
            <person name="Thwaites R."/>
            <person name="Studholme D.J."/>
        </authorList>
    </citation>
    <scope>NUCLEOTIDE SEQUENCE [LARGE SCALE GENOMIC DNA]</scope>
    <source>
        <strain evidence="3">NCPPB 4445</strain>
    </source>
</reference>